<accession>B6W4V7</accession>
<name>B6W4V7_9BACT</name>
<evidence type="ECO:0000313" key="2">
    <source>
        <dbReference type="Proteomes" id="UP000004849"/>
    </source>
</evidence>
<dbReference type="EMBL" id="ABWZ01000082">
    <property type="protein sequence ID" value="EEB22925.1"/>
    <property type="molecule type" value="Genomic_DNA"/>
</dbReference>
<proteinExistence type="predicted"/>
<organism evidence="1 2">
    <name type="scientific">Phocaeicola dorei DSM 17855</name>
    <dbReference type="NCBI Taxonomy" id="483217"/>
    <lineage>
        <taxon>Bacteria</taxon>
        <taxon>Pseudomonadati</taxon>
        <taxon>Bacteroidota</taxon>
        <taxon>Bacteroidia</taxon>
        <taxon>Bacteroidales</taxon>
        <taxon>Bacteroidaceae</taxon>
        <taxon>Phocaeicola</taxon>
    </lineage>
</organism>
<gene>
    <name evidence="1" type="ORF">BACDOR_04573</name>
</gene>
<dbReference type="HOGENOM" id="CLU_3247126_0_0_10"/>
<dbReference type="AlphaFoldDB" id="B6W4V7"/>
<reference evidence="1 2" key="2">
    <citation type="submission" date="2008-10" db="EMBL/GenBank/DDBJ databases">
        <authorList>
            <person name="Fulton L."/>
            <person name="Clifton S."/>
            <person name="Fulton B."/>
            <person name="Xu J."/>
            <person name="Minx P."/>
            <person name="Pepin K.H."/>
            <person name="Johnson M."/>
            <person name="Thiruvilangam P."/>
            <person name="Bhonagiri V."/>
            <person name="Nash W.E."/>
            <person name="Mardis E.R."/>
            <person name="Wilson R.K."/>
        </authorList>
    </citation>
    <scope>NUCLEOTIDE SEQUENCE [LARGE SCALE GENOMIC DNA]</scope>
    <source>
        <strain evidence="1 2">DSM 17855</strain>
    </source>
</reference>
<dbReference type="Proteomes" id="UP000004849">
    <property type="component" value="Unassembled WGS sequence"/>
</dbReference>
<evidence type="ECO:0000313" key="1">
    <source>
        <dbReference type="EMBL" id="EEB22925.1"/>
    </source>
</evidence>
<reference evidence="1 2" key="1">
    <citation type="submission" date="2008-10" db="EMBL/GenBank/DDBJ databases">
        <title>Draft genome sequence of Bacteroides dorei (DSM 17855).</title>
        <authorList>
            <person name="Sudarsanam P."/>
            <person name="Ley R."/>
            <person name="Guruge J."/>
            <person name="Turnbaugh P.J."/>
            <person name="Mahowald M."/>
            <person name="Liep D."/>
            <person name="Gordon J."/>
        </authorList>
    </citation>
    <scope>NUCLEOTIDE SEQUENCE [LARGE SCALE GENOMIC DNA]</scope>
    <source>
        <strain evidence="1 2">DSM 17855</strain>
    </source>
</reference>
<protein>
    <submittedName>
        <fullName evidence="1">Uncharacterized protein</fullName>
    </submittedName>
</protein>
<sequence>MELSKQPDKEQIYIHISPYKENNIKHICVISPSNKTTNKYAL</sequence>